<evidence type="ECO:0000256" key="9">
    <source>
        <dbReference type="PROSITE-ProRule" id="PRU01363"/>
    </source>
</evidence>
<dbReference type="Pfam" id="PF00550">
    <property type="entry name" value="PP-binding"/>
    <property type="match status" value="3"/>
</dbReference>
<evidence type="ECO:0000256" key="3">
    <source>
        <dbReference type="ARBA" id="ARBA00022450"/>
    </source>
</evidence>
<dbReference type="SUPFAM" id="SSF47336">
    <property type="entry name" value="ACP-like"/>
    <property type="match status" value="3"/>
</dbReference>
<keyword evidence="6" id="KW-0045">Antibiotic biosynthesis</keyword>
<dbReference type="InterPro" id="IPR032821">
    <property type="entry name" value="PKS_assoc"/>
</dbReference>
<evidence type="ECO:0000313" key="15">
    <source>
        <dbReference type="Proteomes" id="UP001180531"/>
    </source>
</evidence>
<dbReference type="SMART" id="SM00822">
    <property type="entry name" value="PKS_KR"/>
    <property type="match status" value="3"/>
</dbReference>
<feature type="domain" description="Carrier" evidence="11">
    <location>
        <begin position="3576"/>
        <end position="3651"/>
    </location>
</feature>
<protein>
    <submittedName>
        <fullName evidence="14">SDR family NAD(P)-dependent oxidoreductase</fullName>
    </submittedName>
</protein>
<keyword evidence="5" id="KW-0808">Transferase</keyword>
<dbReference type="InterPro" id="IPR049551">
    <property type="entry name" value="PKS_DH_C"/>
</dbReference>
<dbReference type="CDD" id="cd00833">
    <property type="entry name" value="PKS"/>
    <property type="match status" value="3"/>
</dbReference>
<dbReference type="InterPro" id="IPR016039">
    <property type="entry name" value="Thiolase-like"/>
</dbReference>
<dbReference type="InterPro" id="IPR050091">
    <property type="entry name" value="PKS_NRPS_Biosynth_Enz"/>
</dbReference>
<dbReference type="SUPFAM" id="SSF51735">
    <property type="entry name" value="NAD(P)-binding Rossmann-fold domains"/>
    <property type="match status" value="7"/>
</dbReference>
<dbReference type="SMART" id="SM00826">
    <property type="entry name" value="PKS_DH"/>
    <property type="match status" value="2"/>
</dbReference>
<name>A0ABU2SFU7_9ACTN</name>
<dbReference type="CDD" id="cd08952">
    <property type="entry name" value="KR_1_SDR_x"/>
    <property type="match status" value="1"/>
</dbReference>
<dbReference type="InterPro" id="IPR002364">
    <property type="entry name" value="Quin_OxRdtase/zeta-crystal_CS"/>
</dbReference>
<dbReference type="CDD" id="cd05195">
    <property type="entry name" value="enoyl_red"/>
    <property type="match status" value="1"/>
</dbReference>
<dbReference type="Pfam" id="PF22953">
    <property type="entry name" value="SpnB_Rossmann"/>
    <property type="match status" value="2"/>
</dbReference>
<evidence type="ECO:0000259" key="11">
    <source>
        <dbReference type="PROSITE" id="PS50075"/>
    </source>
</evidence>
<reference evidence="14" key="1">
    <citation type="submission" date="2024-05" db="EMBL/GenBank/DDBJ databases">
        <title>30 novel species of actinomycetes from the DSMZ collection.</title>
        <authorList>
            <person name="Nouioui I."/>
        </authorList>
    </citation>
    <scope>NUCLEOTIDE SEQUENCE</scope>
    <source>
        <strain evidence="14">DSM 40473</strain>
    </source>
</reference>
<dbReference type="Gene3D" id="3.40.47.10">
    <property type="match status" value="3"/>
</dbReference>
<keyword evidence="7" id="KW-0511">Multifunctional enzyme</keyword>
<dbReference type="Pfam" id="PF08990">
    <property type="entry name" value="Docking"/>
    <property type="match status" value="1"/>
</dbReference>
<feature type="region of interest" description="Disordered" evidence="10">
    <location>
        <begin position="4645"/>
        <end position="4670"/>
    </location>
</feature>
<dbReference type="Gene3D" id="3.40.50.11460">
    <property type="match status" value="1"/>
</dbReference>
<keyword evidence="8" id="KW-0012">Acyltransferase</keyword>
<dbReference type="InterPro" id="IPR020841">
    <property type="entry name" value="PKS_Beta-ketoAc_synthase_dom"/>
</dbReference>
<dbReference type="Pfam" id="PF22621">
    <property type="entry name" value="CurL-like_PKS_C"/>
    <property type="match status" value="1"/>
</dbReference>
<dbReference type="InterPro" id="IPR014031">
    <property type="entry name" value="Ketoacyl_synth_C"/>
</dbReference>
<feature type="region of interest" description="N-terminal hotdog fold" evidence="9">
    <location>
        <begin position="4561"/>
        <end position="4683"/>
    </location>
</feature>
<accession>A0ABU2SFU7</accession>
<dbReference type="PROSITE" id="PS52004">
    <property type="entry name" value="KS3_2"/>
    <property type="match status" value="3"/>
</dbReference>
<dbReference type="InterPro" id="IPR018201">
    <property type="entry name" value="Ketoacyl_synth_AS"/>
</dbReference>
<dbReference type="InterPro" id="IPR015083">
    <property type="entry name" value="NorB/c/GfsB-D-like_docking"/>
</dbReference>
<dbReference type="PROSITE" id="PS50075">
    <property type="entry name" value="CARRIER"/>
    <property type="match status" value="3"/>
</dbReference>
<dbReference type="InterPro" id="IPR001227">
    <property type="entry name" value="Ac_transferase_dom_sf"/>
</dbReference>
<dbReference type="InterPro" id="IPR020843">
    <property type="entry name" value="ER"/>
</dbReference>
<feature type="compositionally biased region" description="Low complexity" evidence="10">
    <location>
        <begin position="1467"/>
        <end position="1479"/>
    </location>
</feature>
<dbReference type="InterPro" id="IPR011032">
    <property type="entry name" value="GroES-like_sf"/>
</dbReference>
<dbReference type="InterPro" id="IPR013968">
    <property type="entry name" value="PKS_KR"/>
</dbReference>
<dbReference type="SMART" id="SM00825">
    <property type="entry name" value="PKS_KS"/>
    <property type="match status" value="3"/>
</dbReference>
<dbReference type="InterPro" id="IPR055123">
    <property type="entry name" value="SpnB-like_Rossmann"/>
</dbReference>
<feature type="active site" description="Proton donor; for dehydratase activity" evidence="9">
    <location>
        <position position="2685"/>
    </location>
</feature>
<dbReference type="InterPro" id="IPR009081">
    <property type="entry name" value="PP-bd_ACP"/>
</dbReference>
<dbReference type="PROSITE" id="PS00606">
    <property type="entry name" value="KS3_1"/>
    <property type="match status" value="3"/>
</dbReference>
<feature type="region of interest" description="C-terminal hotdog fold" evidence="9">
    <location>
        <begin position="2624"/>
        <end position="2763"/>
    </location>
</feature>
<dbReference type="PROSITE" id="PS52019">
    <property type="entry name" value="PKS_MFAS_DH"/>
    <property type="match status" value="2"/>
</dbReference>
<feature type="domain" description="PKS/mFAS DH" evidence="13">
    <location>
        <begin position="4561"/>
        <end position="4845"/>
    </location>
</feature>
<feature type="domain" description="PKS/mFAS DH" evidence="13">
    <location>
        <begin position="2484"/>
        <end position="2763"/>
    </location>
</feature>
<dbReference type="PANTHER" id="PTHR43775">
    <property type="entry name" value="FATTY ACID SYNTHASE"/>
    <property type="match status" value="1"/>
</dbReference>
<evidence type="ECO:0000256" key="6">
    <source>
        <dbReference type="ARBA" id="ARBA00023194"/>
    </source>
</evidence>
<dbReference type="PANTHER" id="PTHR43775:SF51">
    <property type="entry name" value="INACTIVE PHENOLPHTHIOCEROL SYNTHESIS POLYKETIDE SYNTHASE TYPE I PKS1-RELATED"/>
    <property type="match status" value="1"/>
</dbReference>
<dbReference type="Gene3D" id="3.10.129.110">
    <property type="entry name" value="Polyketide synthase dehydratase"/>
    <property type="match status" value="2"/>
</dbReference>
<dbReference type="InterPro" id="IPR036736">
    <property type="entry name" value="ACP-like_sf"/>
</dbReference>
<dbReference type="Gene3D" id="3.30.70.3290">
    <property type="match status" value="3"/>
</dbReference>
<dbReference type="InterPro" id="IPR014043">
    <property type="entry name" value="Acyl_transferase_dom"/>
</dbReference>
<evidence type="ECO:0000256" key="10">
    <source>
        <dbReference type="SAM" id="MobiDB-lite"/>
    </source>
</evidence>
<evidence type="ECO:0000256" key="7">
    <source>
        <dbReference type="ARBA" id="ARBA00023268"/>
    </source>
</evidence>
<keyword evidence="15" id="KW-1185">Reference proteome</keyword>
<dbReference type="InterPro" id="IPR014030">
    <property type="entry name" value="Ketoacyl_synth_N"/>
</dbReference>
<feature type="region of interest" description="N-terminal hotdog fold" evidence="9">
    <location>
        <begin position="2484"/>
        <end position="2612"/>
    </location>
</feature>
<feature type="domain" description="Ketosynthase family 3 (KS3)" evidence="12">
    <location>
        <begin position="3671"/>
        <end position="4097"/>
    </location>
</feature>
<dbReference type="InterPro" id="IPR006162">
    <property type="entry name" value="Ppantetheine_attach_site"/>
</dbReference>
<proteinExistence type="predicted"/>
<dbReference type="EMBL" id="JAVRFI010000001">
    <property type="protein sequence ID" value="MDT0447757.1"/>
    <property type="molecule type" value="Genomic_DNA"/>
</dbReference>
<feature type="region of interest" description="C-terminal hotdog fold" evidence="9">
    <location>
        <begin position="4696"/>
        <end position="4845"/>
    </location>
</feature>
<gene>
    <name evidence="14" type="ORF">RM609_01370</name>
</gene>
<feature type="domain" description="Carrier" evidence="11">
    <location>
        <begin position="1494"/>
        <end position="1569"/>
    </location>
</feature>
<dbReference type="Pfam" id="PF02801">
    <property type="entry name" value="Ketoacyl-synt_C"/>
    <property type="match status" value="3"/>
</dbReference>
<comment type="caution">
    <text evidence="14">The sequence shown here is derived from an EMBL/GenBank/DDBJ whole genome shotgun (WGS) entry which is preliminary data.</text>
</comment>
<feature type="domain" description="Ketosynthase family 3 (KS3)" evidence="12">
    <location>
        <begin position="1587"/>
        <end position="2013"/>
    </location>
</feature>
<comment type="pathway">
    <text evidence="2">Antibiotic biosynthesis.</text>
</comment>
<dbReference type="SMART" id="SM00827">
    <property type="entry name" value="PKS_AT"/>
    <property type="match status" value="3"/>
</dbReference>
<dbReference type="SUPFAM" id="SSF55048">
    <property type="entry name" value="Probable ACP-binding domain of malonyl-CoA ACP transacylase"/>
    <property type="match status" value="3"/>
</dbReference>
<keyword evidence="3" id="KW-0596">Phosphopantetheine</keyword>
<dbReference type="Gene3D" id="6.10.140.1830">
    <property type="match status" value="1"/>
</dbReference>
<dbReference type="Gene3D" id="1.10.1200.10">
    <property type="entry name" value="ACP-like"/>
    <property type="match status" value="3"/>
</dbReference>
<dbReference type="PROSITE" id="PS01162">
    <property type="entry name" value="QOR_ZETA_CRYSTAL"/>
    <property type="match status" value="1"/>
</dbReference>
<dbReference type="Proteomes" id="UP001180531">
    <property type="component" value="Unassembled WGS sequence"/>
</dbReference>
<keyword evidence="4" id="KW-0597">Phosphoprotein</keyword>
<dbReference type="Pfam" id="PF21089">
    <property type="entry name" value="PKS_DH_N"/>
    <property type="match status" value="2"/>
</dbReference>
<dbReference type="Pfam" id="PF16197">
    <property type="entry name" value="KAsynt_C_assoc"/>
    <property type="match status" value="2"/>
</dbReference>
<dbReference type="InterPro" id="IPR049552">
    <property type="entry name" value="PKS_DH_N"/>
</dbReference>
<dbReference type="SUPFAM" id="SSF50129">
    <property type="entry name" value="GroES-like"/>
    <property type="match status" value="1"/>
</dbReference>
<evidence type="ECO:0000259" key="12">
    <source>
        <dbReference type="PROSITE" id="PS52004"/>
    </source>
</evidence>
<dbReference type="CDD" id="cd08956">
    <property type="entry name" value="KR_3_FAS_SDR_x"/>
    <property type="match status" value="2"/>
</dbReference>
<dbReference type="NCBIfam" id="NF045894">
    <property type="entry name" value="PKS_plus_SDR"/>
    <property type="match status" value="1"/>
</dbReference>
<dbReference type="SUPFAM" id="SSF52151">
    <property type="entry name" value="FabD/lysophospholipase-like"/>
    <property type="match status" value="3"/>
</dbReference>
<dbReference type="Pfam" id="PF08240">
    <property type="entry name" value="ADH_N"/>
    <property type="match status" value="1"/>
</dbReference>
<feature type="region of interest" description="Disordered" evidence="10">
    <location>
        <begin position="5452"/>
        <end position="5474"/>
    </location>
</feature>
<dbReference type="Pfam" id="PF13602">
    <property type="entry name" value="ADH_zinc_N_2"/>
    <property type="match status" value="1"/>
</dbReference>
<dbReference type="Pfam" id="PF08659">
    <property type="entry name" value="KR"/>
    <property type="match status" value="3"/>
</dbReference>
<dbReference type="Pfam" id="PF00698">
    <property type="entry name" value="Acyl_transf_1"/>
    <property type="match status" value="3"/>
</dbReference>
<dbReference type="InterPro" id="IPR036291">
    <property type="entry name" value="NAD(P)-bd_dom_sf"/>
</dbReference>
<feature type="region of interest" description="Disordered" evidence="10">
    <location>
        <begin position="1464"/>
        <end position="1487"/>
    </location>
</feature>
<dbReference type="Pfam" id="PF00109">
    <property type="entry name" value="ketoacyl-synt"/>
    <property type="match status" value="3"/>
</dbReference>
<feature type="compositionally biased region" description="Acidic residues" evidence="10">
    <location>
        <begin position="5452"/>
        <end position="5461"/>
    </location>
</feature>
<dbReference type="Pfam" id="PF14765">
    <property type="entry name" value="PS-DH"/>
    <property type="match status" value="2"/>
</dbReference>
<dbReference type="SMART" id="SM00823">
    <property type="entry name" value="PKS_PP"/>
    <property type="match status" value="3"/>
</dbReference>
<dbReference type="Gene3D" id="3.90.180.10">
    <property type="entry name" value="Medium-chain alcohol dehydrogenases, catalytic domain"/>
    <property type="match status" value="1"/>
</dbReference>
<dbReference type="InterPro" id="IPR020807">
    <property type="entry name" value="PKS_DH"/>
</dbReference>
<dbReference type="PROSITE" id="PS00012">
    <property type="entry name" value="PHOSPHOPANTETHEINE"/>
    <property type="match status" value="2"/>
</dbReference>
<dbReference type="Gene3D" id="3.40.50.720">
    <property type="entry name" value="NAD(P)-binding Rossmann-like Domain"/>
    <property type="match status" value="3"/>
</dbReference>
<organism evidence="14 15">
    <name type="scientific">Streptomyces hesseae</name>
    <dbReference type="NCBI Taxonomy" id="3075519"/>
    <lineage>
        <taxon>Bacteria</taxon>
        <taxon>Bacillati</taxon>
        <taxon>Actinomycetota</taxon>
        <taxon>Actinomycetes</taxon>
        <taxon>Kitasatosporales</taxon>
        <taxon>Streptomycetaceae</taxon>
        <taxon>Streptomyces</taxon>
    </lineage>
</organism>
<evidence type="ECO:0000256" key="1">
    <source>
        <dbReference type="ARBA" id="ARBA00001957"/>
    </source>
</evidence>
<evidence type="ECO:0000259" key="13">
    <source>
        <dbReference type="PROSITE" id="PS52019"/>
    </source>
</evidence>
<evidence type="ECO:0000256" key="4">
    <source>
        <dbReference type="ARBA" id="ARBA00022553"/>
    </source>
</evidence>
<dbReference type="InterPro" id="IPR016035">
    <property type="entry name" value="Acyl_Trfase/lysoPLipase"/>
</dbReference>
<evidence type="ECO:0000256" key="5">
    <source>
        <dbReference type="ARBA" id="ARBA00022679"/>
    </source>
</evidence>
<evidence type="ECO:0000256" key="2">
    <source>
        <dbReference type="ARBA" id="ARBA00004792"/>
    </source>
</evidence>
<sequence length="5489" mass="571264">MSNEGKLREYLKRAIADLHETREELGETRRRQREPIAIVAMGCRYPGGVRTPEELWELVEGGVDAVTAFPANRGWDLDGLYDPDPAHQGTSYAREGGFLHDAGEFDPSFFGISPREATAMDPQQRLLLETAWEVVERAGIDPASLAGTRTGVFVGTGPGGYDPGTVSLGPVRHRDEVGGHLLTGNAISVASGRISYVLGLEGPALTVDTACSSSLVALHLAVHSLRQGECTMALVGGATVMSTPQMFVEFSRQRGLAPDGRCKPFSAEADGTGWSEGVGLLLVERLSDARRNGHPVLAVIRGSAVNQDGASNGLTAPNGPSQQRVIRQALANAELTAPEIDAVEAHGTGTTLGDPIEAHALLATYGQQRPADRPVLLGSLKSNIGHTQAAAGVAGVMKMVLAMRHGLLPRTLHLDEPTPHVDWTSGHARLLTGQETWPETGRPRRAAVSSFGVSGTNAHVIIEQAPAPEAAEADDDATPAEPAVRPAALPWALSARSAEALRAQAVRLARHLRAHPGLDPADVAHSLATGRPLMEHRAFVVADGREEALAGLDALAEGRTANGLVTGTAAKTPTAFLFAGQGSQRVGMGRELHRTHPVFAEAFDAVCAELDPLLDRPLREIVFAGEGTPEAALLDRTGWTQTALFAVEVALHRLVESWGVTPQFVGGHSIGELSAAHVAGVLSLADAARLVAARAGLMEALPEGGAMAAVEAGEEEIRASLTGLDDRVSIAAVNGPRSVVVSGDEETVTRVAAHWEAEGRRTKRLRVSHAFHSPRMDAMLDDFRRVAESLTFHAPRIPVVSTVTGVLAGADELTSPEYWVRQVRATVRFADAVRALEDAGVTAFVEIGPGGVLTPLVEGCLTADGTAVAVPLLRGDRPETRALAEGLAAASARGVRVDWAASFAGVGATRVELPTYAFQRQWYWLNTSDAPGGTDTAPAPADAVDADFWAAVEREDTRTLSDVLALDADEAATTLGGILPALATWRRRRTTRATVDGWSYRTTWTQVTTGTDRTPAGRWLLAVPGTTGEDTADWTDALTGPGGLRADKLTLTGDETADRDALAAALAEGPVAGVLSLLALDERSHPQHPSVPLALTTTTALLSALEAADAAAPLWCVTRGAVAADATEAPTSLAQAQLWGLGRVAALEHPGAWGGLIDLPQDADARAVSALLGVLADGREDQVAIRPAGTLARRLERVPAGADDTDAAWPVHGTVLITGGTGALGARVARTLAGAGAEHLLLTGRRGADAPGARELAAELTARGTRVTLAACDAADRDALAALLADIPDDTPLTGVVHAAGVLDDGVLATLTPERFATVLRPKAEAACHLHDLTQGQDLGMFVLFSSITGVIGNAGQANYAAANAFLDALAEQRRHQGLAATSVAWGPWAGDGMATDDALAGRMSRDGLRPMAPAPALAALRRAVARGAAHTTVADIDWAPYATTLTATRPCPLIDGVPEARRAGEAGRAPGAASGGSPLRDRLAGRPAAEQERVLVDVVREEIAKVLGHASPDGIDAGRAFRDLGFDSLTAVELRNRLSAATGVRLPATLLFDHPTAAAVAALLRTEVLGATDSSLEQTAVAAAPDEPVAIVGMACRFPGGANSPEDFWRLLAEGADGITPFPEDRGWDTEGLHHPDPDHQGTSYVREGGFLTDAAGFDAGFFGISPREALAMDPQQRLLLETTWEVLERAGIDPDSLRGSRTGVFAGTNSNDYQTILDGTRDEVAGHLLTGNAMSVVSGRVAYTFGFEGPAVTVDTACSSSLVALHMAAQSLRQGECTLAVAGGVTVMSTPYSFVEFSRQRGLAADGRCKPFAAAADGTGWSEGVGLLLVERLSDARRNGHPVLAVVRGSAVNQDGASNGLSAPNGPSQQRVIRQALANAGLKPGDVDAVEAHGTGTTLGDPIEAQALLATYGQDRAEDRPLWLGSVKSNIGHTQAAAGVAGIMKMVLAMRHGVLPKSLHIDEPTPHVEWTDGAVALLAEPIEWTGGDRPRRAGVSSFGISGTNAHIILEQAPADEPVTEVPTATAPWLLSARTGDALRDQARVLAEYVRAAEAPDAAGIAHALATGRAALEHRAAVVTGGADTGELLAALDALAAGLPSPHVLDGTAEGDRGPVFVFPGQGSQWAGMALELLDTSPAFAERLAECGAALSQYVDWSLPDVLRGAPDAPSLDRVDVVQPALFAVMVSLAALWRAHGVEPAAVLGHSQGEIAAACVAGALTLDDAARVVALRSQAIARALSGDGGMVSVAQPADAVRTRIRAWGERVSVAAVNGPASVVVSGAPDALDELLADCERDGVRARRVPVDYASHSAQVERIHDELLTLLAPVAPRPAEIPFYSTVTGAPVDTTTLDAAYWYRNLRQTVEFEAATRALLNAGHKSFIEVSPHPVVIAGVQETAADTGVTAAATGTLRREDGGPARFRAALADAWTHGVPVDRSTLFTGAGAARAELPTYAFQRQRYWPRVVEGAGNVASAGLESPEHPMLGASVELAGGDGLMVTARWSARTHPWLADHAVSGTVVVPGAALVEAVIRAGDELGCGHVDELTLHAPVVLPERGEVRVQIAIGAPEESGHRPVTLHARTLDPGADTAEGTWTEHATGTLAPAAPATPQELTAWPPQGAEALAVDGFYATLAEQGYGYGPVFQGVRAAWRHGTDVYAEVELPERARTDAARFGLHPALLDAALHPAGLGPLTPEDGRPGMPFSWSGVTLHATGATLLRVRIAPAGPDAVTVTMADGTGRPVATVERLTVRPVPAALLDPAAHAAREALFHVEWTPPAGSRTPQDGTATWALIGPDPDGTAATALAGAGVSVTPAADLAALAGAGLPVPDVIAALVTGRPGDEPDAALERALALVQTWLADERFTGTRLVVVTRNAVATHTGEDVRDLPAAAVRGLLRSAQSEHPGRIVLADVDAHAGSWLPLPALVTADEPQLALRQGTAYAPRLVRTHTHAPLTAPDGEGPWRLDIPEKGTVDNLALTPCPDAARPLEPGQVRIAVRAAGLNFRDVLNSLGMYPGGAEYLGSEAAGVVVETGPGVDGVAVGDHVMGMVPGGFGPLAVADHRVLAPVPRGMSFEQAAAVPVVFLTAYYALRDLAGLTAGETVLIHAAAGGVGMAAAQLARHWGADILGTASTYKQELLRAEGWPADKLASSRTLDFEDHFRGTTGGRGVDVVLNSLAGDFVDASLRLLPPGGRLIEMGKTDIREADDVAREHEGVAYRAFDLIEAGPERIHEMLAELVALFEDGTLRPLPVTTWDVQHAREAFRFVSEARHVGKVVLTVPRPWDPDGTVLITGGTGELGGLLARHLVTHHGTRHLLLTSRRGMTAPGAPELHDELTALGAHVTVAACDTADRDALTALLAGIPAEHPLTAVVHAAGVLDDGVITSLTPERLTGVLRAKADAARHLHELTAPHDPAGFVLFSSAAGVFGSAGQGNYAAANAYLDALAQHRRVQGRPATSLAWGLWAQASEMTAHLDDGDRARARQSGALTLSTTDGLALFDAALAARRPLLVPVRLDGAVLRTRRPAELPALLRGLYRGSTARRAAGAERPASGTDALRQRLAGLPATDRRAHLLELVSGCVAAVLGHTDTSLVHAERAFRDLGFNSLTSVELRNRLGTATGLRLPATLAFDYPAPVALAAYLDGELSDGLSDSSADADTTVASAADEPIAVVGMACRLPGGVRSPQDLWELLASGTDAIAGFPEDRGWDPDTVYASVPDGTGSSRTREGGFLYDAAEFDAGFFGISPREALAMDPQQRLLLETAWETFERAGIDPRSVRGSRTGVFAGLSSSDYVARVPEIPEELAGYVNNGNAMSVVSGRVAYALGLEGPAVTVDTACSSSLVALHMAAQSLRQGECTLALAGGVTVMSSPRLFTDFARQRGLAGDGRCKPFAASADGTGFAEGVGLLLVERLSDARRNGHPVLAVVRGSAVNQDGASNGLSAPNGPSQQRVIRQALANAGLKSADVDAVEAHGTGTTLGDPIEAQALLATYGQDRPENRPLWLGSVKSNIGHAQAAAGVAGVMKMVLAIRNATLPQSLHIDEPSPHVDWSAGAVSLLDRAVEWPENDRPRRAGVSSFGISGTNVHVILEQAPADAEAPAESTPETPADTVPWLLSARSERGLRGQARALLTHLERHPDAAALDLAYSLATRRSTLEHRAVVVGAGRERLTERLRALAEGEPATGTVHGGFTGSRERKAVFVFPGQGSQWAGMGTELLAASTAFADRIAACERALAPYVDWSLTEVLRGDADAPGLDRVDVAQPALWAVMVSLAEMWRAHGVRPAAVLGHSQGEIAAACVAGALSLEDGAKVVALRSQAIAVDLSGHGGMVSVTTSHADITDRLARWGDKLSVAAVNGPSTVVVSGDDTALDELLAECAADGVRAKRIPVDYASHSAQVERIHDTLLADLDGLAPVPGDVPFFSTVTGDWLGDDEPLDAAYWYRNLRRTVRLEDALRALLAQGHDVFVECSPHPVLTVGIEDTVADAEADAVSIGSLRRDDGGAERMLTSLAEAHVHGVPVDWTGAVAGGRPAELPTYAFQRERFWLESSGSADPAGLGTAVALADAGAVLTGTVGLATHPWLAGHTVHGSAVVPGTLLLEWAVRAGDEAGCATVHELTEHLPVALPERGAVDVQVAVGTADGDGPRPVTVHTRPAGTDTPWTRNATGTLTAGPAAPAAPMPVTWPPTGARPVEPDALLDTLAAHGHDHGPAFRTVRALWQGDGELYAEVALADEDRAGASGFRLHPALLQALLTLRDPDGTPALPTAWRDATVLATGADRLRVRLAPAGDDTVSLTAWDTTGTPVAVVDAVTTRELTADRLTTVGGARHEALHRVSWTPLAPEGPSEAADFAVLGDAAPLTGVPVRAYTDLTALGTALDAGERAPRTVLLRLATGGSGGVPEAAHRVVRDGLALVQAWLGDERFAGSRLVLVTEGAVATGPDDTVPAPAGAALWGLVRSAQTEHPGRFVLADLDGDDRSTAALAPALAAAEAAGETQLAVRAGTATVPRLVRTDPADLADAPVWEWNPTGEGTVLITGGTGTLGGHVARHLAAHHGVRHLLLTGRRGPDAPGSRELCEELAALGAEATVVACDAADRTDLARVLAGIPAAHPLTAVVHAAGVLDDGLLENLTADQAERVLRPKADAAWHLHELTREAGLSAFVLFSSFAGVAGGMAQANYAAANAFLDALAHHRRAQDLPAVSLAWGYWEESSGMTSTLDDVDLDRFTRSGMLPMPTGQGLALLDASSGVDSALLVPVRLDPRALAASAPAGVPPLLRTLVRTPVRRAATGGGDGVREEGIAERLAGLSAPKQEALLLRLVAGHVATVLGHGSAEAVDAERGFLDLGMTSLTAVELRNRLNAETGLRLPTTAIFDHPTPLGLVRHLRERLDLATGADDAGETTPVFAELGLLEAAVAVGELDGEARTRLLQRLKSLQWKLDAADDGTTAEDATADDSAASDLEAAETDDEMFDLIDKELGLA</sequence>
<evidence type="ECO:0000313" key="14">
    <source>
        <dbReference type="EMBL" id="MDT0447757.1"/>
    </source>
</evidence>
<dbReference type="InterPro" id="IPR013154">
    <property type="entry name" value="ADH-like_N"/>
</dbReference>
<dbReference type="Gene3D" id="3.40.366.10">
    <property type="entry name" value="Malonyl-Coenzyme A Acyl Carrier Protein, domain 2"/>
    <property type="match status" value="3"/>
</dbReference>
<comment type="cofactor">
    <cofactor evidence="1">
        <name>pantetheine 4'-phosphate</name>
        <dbReference type="ChEBI" id="CHEBI:47942"/>
    </cofactor>
</comment>
<dbReference type="Pfam" id="PF18369">
    <property type="entry name" value="PKS_DE"/>
    <property type="match status" value="1"/>
</dbReference>
<dbReference type="InterPro" id="IPR042104">
    <property type="entry name" value="PKS_dehydratase_sf"/>
</dbReference>
<dbReference type="InterPro" id="IPR020806">
    <property type="entry name" value="PKS_PP-bd"/>
</dbReference>
<dbReference type="InterPro" id="IPR049900">
    <property type="entry name" value="PKS_mFAS_DH"/>
</dbReference>
<comment type="caution">
    <text evidence="9">Lacks conserved residue(s) required for the propagation of feature annotation.</text>
</comment>
<feature type="domain" description="Carrier" evidence="11">
    <location>
        <begin position="5322"/>
        <end position="5397"/>
    </location>
</feature>
<dbReference type="InterPro" id="IPR057326">
    <property type="entry name" value="KR_dom"/>
</dbReference>
<dbReference type="SUPFAM" id="SSF53901">
    <property type="entry name" value="Thiolase-like"/>
    <property type="match status" value="3"/>
</dbReference>
<evidence type="ECO:0000256" key="8">
    <source>
        <dbReference type="ARBA" id="ARBA00023315"/>
    </source>
</evidence>
<dbReference type="SMART" id="SM00829">
    <property type="entry name" value="PKS_ER"/>
    <property type="match status" value="1"/>
</dbReference>
<feature type="active site" description="Proton acceptor; for dehydratase activity" evidence="9">
    <location>
        <position position="2516"/>
    </location>
</feature>
<dbReference type="InterPro" id="IPR016036">
    <property type="entry name" value="Malonyl_transacylase_ACP-bd"/>
</dbReference>
<dbReference type="InterPro" id="IPR041618">
    <property type="entry name" value="PKS_DE"/>
</dbReference>
<feature type="domain" description="Ketosynthase family 3 (KS3)" evidence="12">
    <location>
        <begin position="33"/>
        <end position="464"/>
    </location>
</feature>
<dbReference type="SMART" id="SM01294">
    <property type="entry name" value="PKS_PP_betabranch"/>
    <property type="match status" value="2"/>
</dbReference>